<sequence length="93" mass="9782">MNLLGQALGRLPWLALFLRRALRLRPRLPMVTPRLLDGAGTSVPETGAGSYHASHVALGAAVVAQYGHGSDTSGEVDRRAVARRVCGAVAPAR</sequence>
<dbReference type="EMBL" id="REFW01000003">
    <property type="protein sequence ID" value="RMB58861.1"/>
    <property type="molecule type" value="Genomic_DNA"/>
</dbReference>
<evidence type="ECO:0000313" key="2">
    <source>
        <dbReference type="Proteomes" id="UP000275256"/>
    </source>
</evidence>
<gene>
    <name evidence="1" type="ORF">EAX62_12125</name>
</gene>
<accession>A0A3M0G1K7</accession>
<comment type="caution">
    <text evidence="1">The sequence shown here is derived from an EMBL/GenBank/DDBJ whole genome shotgun (WGS) entry which is preliminary data.</text>
</comment>
<name>A0A3M0G1K7_9ACTN</name>
<proteinExistence type="predicted"/>
<protein>
    <submittedName>
        <fullName evidence="1">Uncharacterized protein</fullName>
    </submittedName>
</protein>
<keyword evidence="2" id="KW-1185">Reference proteome</keyword>
<dbReference type="Proteomes" id="UP000275256">
    <property type="component" value="Unassembled WGS sequence"/>
</dbReference>
<evidence type="ECO:0000313" key="1">
    <source>
        <dbReference type="EMBL" id="RMB58861.1"/>
    </source>
</evidence>
<organism evidence="1 2">
    <name type="scientific">Tessaracoccus antarcticus</name>
    <dbReference type="NCBI Taxonomy" id="2479848"/>
    <lineage>
        <taxon>Bacteria</taxon>
        <taxon>Bacillati</taxon>
        <taxon>Actinomycetota</taxon>
        <taxon>Actinomycetes</taxon>
        <taxon>Propionibacteriales</taxon>
        <taxon>Propionibacteriaceae</taxon>
        <taxon>Tessaracoccus</taxon>
    </lineage>
</organism>
<reference evidence="1 2" key="1">
    <citation type="submission" date="2018-10" db="EMBL/GenBank/DDBJ databases">
        <title>Tessaracoccus antarcticuss sp. nov., isolated from sediment.</title>
        <authorList>
            <person name="Zhou L.Y."/>
            <person name="Du Z.J."/>
        </authorList>
    </citation>
    <scope>NUCLEOTIDE SEQUENCE [LARGE SCALE GENOMIC DNA]</scope>
    <source>
        <strain evidence="1 2">JDX10</strain>
    </source>
</reference>
<dbReference type="AlphaFoldDB" id="A0A3M0G1K7"/>